<reference evidence="11 13" key="1">
    <citation type="submission" date="2017-06" db="EMBL/GenBank/DDBJ databases">
        <title>Complete genome of Francisella adeliensis.</title>
        <authorList>
            <person name="Vallesi A."/>
            <person name="Sjodin A."/>
        </authorList>
    </citation>
    <scope>NUCLEOTIDE SEQUENCE [LARGE SCALE GENOMIC DNA]</scope>
    <source>
        <strain evidence="11 13">FDC440</strain>
    </source>
</reference>
<keyword evidence="8" id="KW-0560">Oxidoreductase</keyword>
<keyword evidence="2 12" id="KW-0489">Methyltransferase</keyword>
<sequence length="402" mass="45428">MERKKKVAVIGAGLAGCSVAYELNKFDELDITIFDKNDDVAQDASGNYAGILAPNLTADNNYSDQFHTLGYQLLVDFINQYKSKINTCSKGVIQLLTDEKEILRYKKIFTKRDIADDLARLLDNKETTNLLQQKTTYQSVYYPNALSLEPRSLCRLWLELSQAKPQLNTSLISICKLYDKEYSWRLDFGNTIQDFDIVVFAGGCKLFENTPYLKDIPTFESHGQLTVINRAYDISHTVMDKGYIIPGYRNNFQVIGATFRDNSDMTGDIRKVDDEFNITQISSMLDKSCDVSVVQSRVAGRCVTSDHLPIIGKLADYIKFKEDFYKPLSKGYPKSKIPKVEYEDGLYLASGFGSKGLCSSLLSAKIISAQITNTKNIVSDKLLNALSPQRFWLRSFKKGVKH</sequence>
<dbReference type="SUPFAM" id="SSF51971">
    <property type="entry name" value="Nucleotide-binding domain"/>
    <property type="match status" value="1"/>
</dbReference>
<dbReference type="Proteomes" id="UP000681131">
    <property type="component" value="Chromosome"/>
</dbReference>
<evidence type="ECO:0000313" key="12">
    <source>
        <dbReference type="EMBL" id="QIW11853.1"/>
    </source>
</evidence>
<dbReference type="NCBIfam" id="TIGR03197">
    <property type="entry name" value="MnmC_Cterm"/>
    <property type="match status" value="1"/>
</dbReference>
<dbReference type="RefSeq" id="WP_112869792.1">
    <property type="nucleotide sequence ID" value="NZ_CP021781.1"/>
</dbReference>
<dbReference type="OrthoDB" id="9786494at2"/>
<evidence type="ECO:0000256" key="7">
    <source>
        <dbReference type="ARBA" id="ARBA00022827"/>
    </source>
</evidence>
<evidence type="ECO:0000256" key="9">
    <source>
        <dbReference type="ARBA" id="ARBA00023268"/>
    </source>
</evidence>
<dbReference type="EMBL" id="CP021781">
    <property type="protein sequence ID" value="AXA33619.1"/>
    <property type="molecule type" value="Genomic_DNA"/>
</dbReference>
<dbReference type="EMBL" id="CP043424">
    <property type="protein sequence ID" value="QIW11853.1"/>
    <property type="molecule type" value="Genomic_DNA"/>
</dbReference>
<evidence type="ECO:0000259" key="10">
    <source>
        <dbReference type="Pfam" id="PF01266"/>
    </source>
</evidence>
<dbReference type="EC" id="2.1.1.61" evidence="12"/>
<dbReference type="PANTHER" id="PTHR13847:SF283">
    <property type="entry name" value="TRNA 5-METHYLAMINOMETHYL-2-THIOURIDINE BIOSYNTHESIS BIFUNCTIONAL PROTEIN MNMC"/>
    <property type="match status" value="1"/>
</dbReference>
<feature type="domain" description="FAD dependent oxidoreductase" evidence="10">
    <location>
        <begin position="6"/>
        <end position="369"/>
    </location>
</feature>
<reference evidence="12 14" key="2">
    <citation type="submission" date="2019-08" db="EMBL/GenBank/DDBJ databases">
        <title>Complete genome sequences of Francisella adeliensis (FSC1325 and FSC1326).</title>
        <authorList>
            <person name="Ohrman C."/>
            <person name="Uneklint I."/>
            <person name="Vallesi A."/>
            <person name="Karlsson L."/>
            <person name="Sjodin A."/>
        </authorList>
    </citation>
    <scope>NUCLEOTIDE SEQUENCE [LARGE SCALE GENOMIC DNA]</scope>
    <source>
        <strain evidence="12 14">FSC1325</strain>
    </source>
</reference>
<keyword evidence="6" id="KW-0819">tRNA processing</keyword>
<evidence type="ECO:0000313" key="13">
    <source>
        <dbReference type="Proteomes" id="UP000251120"/>
    </source>
</evidence>
<dbReference type="InterPro" id="IPR036188">
    <property type="entry name" value="FAD/NAD-bd_sf"/>
</dbReference>
<dbReference type="AlphaFoldDB" id="A0A2Z4XXW2"/>
<dbReference type="InterPro" id="IPR006076">
    <property type="entry name" value="FAD-dep_OxRdtase"/>
</dbReference>
<dbReference type="GO" id="GO:0008033">
    <property type="term" value="P:tRNA processing"/>
    <property type="evidence" value="ECO:0007669"/>
    <property type="project" value="UniProtKB-KW"/>
</dbReference>
<evidence type="ECO:0000256" key="5">
    <source>
        <dbReference type="ARBA" id="ARBA00022691"/>
    </source>
</evidence>
<dbReference type="Pfam" id="PF01266">
    <property type="entry name" value="DAO"/>
    <property type="match status" value="1"/>
</dbReference>
<protein>
    <submittedName>
        <fullName evidence="12">FAD-dependent 5-carboxymethylaminomethyl-2-thiouridine(34) oxidoreductase MnmC</fullName>
        <ecNumber evidence="12">2.1.1.61</ecNumber>
    </submittedName>
    <submittedName>
        <fullName evidence="11">FAD-dependent oxidoreductase</fullName>
    </submittedName>
</protein>
<keyword evidence="1" id="KW-0963">Cytoplasm</keyword>
<keyword evidence="14" id="KW-1185">Reference proteome</keyword>
<keyword evidence="5" id="KW-0949">S-adenosyl-L-methionine</keyword>
<proteinExistence type="predicted"/>
<dbReference type="Proteomes" id="UP000251120">
    <property type="component" value="Chromosome"/>
</dbReference>
<dbReference type="PANTHER" id="PTHR13847">
    <property type="entry name" value="SARCOSINE DEHYDROGENASE-RELATED"/>
    <property type="match status" value="1"/>
</dbReference>
<evidence type="ECO:0000256" key="3">
    <source>
        <dbReference type="ARBA" id="ARBA00022630"/>
    </source>
</evidence>
<dbReference type="GO" id="GO:0032259">
    <property type="term" value="P:methylation"/>
    <property type="evidence" value="ECO:0007669"/>
    <property type="project" value="UniProtKB-KW"/>
</dbReference>
<dbReference type="InterPro" id="IPR017610">
    <property type="entry name" value="tRNA_S-uridine_synth_MnmC_C"/>
</dbReference>
<dbReference type="PROSITE" id="PS51257">
    <property type="entry name" value="PROKAR_LIPOPROTEIN"/>
    <property type="match status" value="1"/>
</dbReference>
<dbReference type="Gene3D" id="3.30.9.10">
    <property type="entry name" value="D-Amino Acid Oxidase, subunit A, domain 2"/>
    <property type="match status" value="1"/>
</dbReference>
<gene>
    <name evidence="12" type="primary">mnmC</name>
    <name evidence="11" type="ORF">CDH04_03985</name>
    <name evidence="12" type="ORF">FZC43_03985</name>
</gene>
<keyword evidence="3" id="KW-0285">Flavoprotein</keyword>
<keyword evidence="4 12" id="KW-0808">Transferase</keyword>
<dbReference type="GO" id="GO:0016645">
    <property type="term" value="F:oxidoreductase activity, acting on the CH-NH group of donors"/>
    <property type="evidence" value="ECO:0007669"/>
    <property type="project" value="InterPro"/>
</dbReference>
<organism evidence="11 13">
    <name type="scientific">Francisella adeliensis</name>
    <dbReference type="NCBI Taxonomy" id="2007306"/>
    <lineage>
        <taxon>Bacteria</taxon>
        <taxon>Pseudomonadati</taxon>
        <taxon>Pseudomonadota</taxon>
        <taxon>Gammaproteobacteria</taxon>
        <taxon>Thiotrichales</taxon>
        <taxon>Francisellaceae</taxon>
        <taxon>Francisella</taxon>
    </lineage>
</organism>
<dbReference type="Gene3D" id="3.50.50.60">
    <property type="entry name" value="FAD/NAD(P)-binding domain"/>
    <property type="match status" value="1"/>
</dbReference>
<dbReference type="GO" id="GO:0005737">
    <property type="term" value="C:cytoplasm"/>
    <property type="evidence" value="ECO:0007669"/>
    <property type="project" value="TreeGrafter"/>
</dbReference>
<keyword evidence="9" id="KW-0511">Multifunctional enzyme</keyword>
<evidence type="ECO:0000256" key="6">
    <source>
        <dbReference type="ARBA" id="ARBA00022694"/>
    </source>
</evidence>
<dbReference type="GO" id="GO:0004808">
    <property type="term" value="F:tRNA (5-methylaminomethyl-2-thiouridylate)(34)-methyltransferase activity"/>
    <property type="evidence" value="ECO:0007669"/>
    <property type="project" value="UniProtKB-EC"/>
</dbReference>
<keyword evidence="7" id="KW-0274">FAD</keyword>
<accession>A0A2Z4XXW2</accession>
<evidence type="ECO:0000256" key="8">
    <source>
        <dbReference type="ARBA" id="ARBA00023002"/>
    </source>
</evidence>
<evidence type="ECO:0000313" key="11">
    <source>
        <dbReference type="EMBL" id="AXA33619.1"/>
    </source>
</evidence>
<evidence type="ECO:0000256" key="1">
    <source>
        <dbReference type="ARBA" id="ARBA00022490"/>
    </source>
</evidence>
<dbReference type="KEGG" id="fad:CDH04_03985"/>
<evidence type="ECO:0000256" key="4">
    <source>
        <dbReference type="ARBA" id="ARBA00022679"/>
    </source>
</evidence>
<evidence type="ECO:0000256" key="2">
    <source>
        <dbReference type="ARBA" id="ARBA00022603"/>
    </source>
</evidence>
<name>A0A2Z4XXW2_9GAMM</name>
<evidence type="ECO:0000313" key="14">
    <source>
        <dbReference type="Proteomes" id="UP000681131"/>
    </source>
</evidence>